<name>A0A9N9URI4_9HYPO</name>
<gene>
    <name evidence="2" type="ORF">CBYS24578_00012869</name>
</gene>
<comment type="caution">
    <text evidence="2">The sequence shown here is derived from an EMBL/GenBank/DDBJ whole genome shotgun (WGS) entry which is preliminary data.</text>
</comment>
<proteinExistence type="predicted"/>
<dbReference type="AlphaFoldDB" id="A0A9N9URI4"/>
<sequence>MPAGQGNGTGSLSSRGQRLMGSGHCAGTDAGEWASQGKVNARAAALGRRGGSHQQLSGSESMRSENLAPPSLPAGLPVRHGPAPEPEPEPWSWDGEWQSNEPTCRNGCFPPETETWPVTPLAQAKKKR</sequence>
<reference evidence="2 3" key="2">
    <citation type="submission" date="2021-10" db="EMBL/GenBank/DDBJ databases">
        <authorList>
            <person name="Piombo E."/>
        </authorList>
    </citation>
    <scope>NUCLEOTIDE SEQUENCE [LARGE SCALE GENOMIC DNA]</scope>
</reference>
<protein>
    <submittedName>
        <fullName evidence="2">Uncharacterized protein</fullName>
    </submittedName>
</protein>
<evidence type="ECO:0000313" key="3">
    <source>
        <dbReference type="Proteomes" id="UP000754883"/>
    </source>
</evidence>
<dbReference type="EMBL" id="CABFNO020001539">
    <property type="protein sequence ID" value="CAG9996570.1"/>
    <property type="molecule type" value="Genomic_DNA"/>
</dbReference>
<dbReference type="Proteomes" id="UP000754883">
    <property type="component" value="Unassembled WGS sequence"/>
</dbReference>
<keyword evidence="3" id="KW-1185">Reference proteome</keyword>
<reference evidence="3" key="1">
    <citation type="submission" date="2019-06" db="EMBL/GenBank/DDBJ databases">
        <authorList>
            <person name="Broberg M."/>
        </authorList>
    </citation>
    <scope>NUCLEOTIDE SEQUENCE [LARGE SCALE GENOMIC DNA]</scope>
</reference>
<organism evidence="2 3">
    <name type="scientific">Clonostachys byssicola</name>
    <dbReference type="NCBI Taxonomy" id="160290"/>
    <lineage>
        <taxon>Eukaryota</taxon>
        <taxon>Fungi</taxon>
        <taxon>Dikarya</taxon>
        <taxon>Ascomycota</taxon>
        <taxon>Pezizomycotina</taxon>
        <taxon>Sordariomycetes</taxon>
        <taxon>Hypocreomycetidae</taxon>
        <taxon>Hypocreales</taxon>
        <taxon>Bionectriaceae</taxon>
        <taxon>Clonostachys</taxon>
    </lineage>
</organism>
<accession>A0A9N9URI4</accession>
<feature type="region of interest" description="Disordered" evidence="1">
    <location>
        <begin position="1"/>
        <end position="128"/>
    </location>
</feature>
<evidence type="ECO:0000256" key="1">
    <source>
        <dbReference type="SAM" id="MobiDB-lite"/>
    </source>
</evidence>
<evidence type="ECO:0000313" key="2">
    <source>
        <dbReference type="EMBL" id="CAG9996570.1"/>
    </source>
</evidence>
<feature type="compositionally biased region" description="Polar residues" evidence="1">
    <location>
        <begin position="52"/>
        <end position="61"/>
    </location>
</feature>